<evidence type="ECO:0000313" key="2">
    <source>
        <dbReference type="EMBL" id="MFC7204629.1"/>
    </source>
</evidence>
<keyword evidence="3" id="KW-1185">Reference proteome</keyword>
<sequence>MPDTKSGREKKGLNKQAQLDATLYEQELEVLDGESDEPPLDDTSGEFIADELPEDD</sequence>
<name>A0ABD5ZHG9_9EURY</name>
<accession>A0ABD5ZHG9</accession>
<evidence type="ECO:0000256" key="1">
    <source>
        <dbReference type="SAM" id="MobiDB-lite"/>
    </source>
</evidence>
<dbReference type="Proteomes" id="UP001596481">
    <property type="component" value="Unassembled WGS sequence"/>
</dbReference>
<dbReference type="EMBL" id="JBHTAA010000005">
    <property type="protein sequence ID" value="MFC7204629.1"/>
    <property type="molecule type" value="Genomic_DNA"/>
</dbReference>
<evidence type="ECO:0008006" key="4">
    <source>
        <dbReference type="Google" id="ProtNLM"/>
    </source>
</evidence>
<gene>
    <name evidence="2" type="ORF">ACFQJC_14005</name>
</gene>
<feature type="region of interest" description="Disordered" evidence="1">
    <location>
        <begin position="31"/>
        <end position="56"/>
    </location>
</feature>
<dbReference type="AlphaFoldDB" id="A0ABD5ZHG9"/>
<comment type="caution">
    <text evidence="2">The sequence shown here is derived from an EMBL/GenBank/DDBJ whole genome shotgun (WGS) entry which is preliminary data.</text>
</comment>
<evidence type="ECO:0000313" key="3">
    <source>
        <dbReference type="Proteomes" id="UP001596481"/>
    </source>
</evidence>
<dbReference type="RefSeq" id="WP_390224484.1">
    <property type="nucleotide sequence ID" value="NZ_JBHTAA010000005.1"/>
</dbReference>
<dbReference type="InterPro" id="IPR058858">
    <property type="entry name" value="HacaP"/>
</dbReference>
<dbReference type="Pfam" id="PF26396">
    <property type="entry name" value="HacaP"/>
    <property type="match status" value="1"/>
</dbReference>
<organism evidence="2 3">
    <name type="scientific">Haloferax namakaokahaiae</name>
    <dbReference type="NCBI Taxonomy" id="1748331"/>
    <lineage>
        <taxon>Archaea</taxon>
        <taxon>Methanobacteriati</taxon>
        <taxon>Methanobacteriota</taxon>
        <taxon>Stenosarchaea group</taxon>
        <taxon>Halobacteria</taxon>
        <taxon>Halobacteriales</taxon>
        <taxon>Haloferacaceae</taxon>
        <taxon>Haloferax</taxon>
    </lineage>
</organism>
<proteinExistence type="predicted"/>
<protein>
    <recommendedName>
        <fullName evidence="4">Zinc finger protein 330-like protein</fullName>
    </recommendedName>
</protein>
<reference evidence="2 3" key="1">
    <citation type="journal article" date="2019" name="Int. J. Syst. Evol. Microbiol.">
        <title>The Global Catalogue of Microorganisms (GCM) 10K type strain sequencing project: providing services to taxonomists for standard genome sequencing and annotation.</title>
        <authorList>
            <consortium name="The Broad Institute Genomics Platform"/>
            <consortium name="The Broad Institute Genome Sequencing Center for Infectious Disease"/>
            <person name="Wu L."/>
            <person name="Ma J."/>
        </authorList>
    </citation>
    <scope>NUCLEOTIDE SEQUENCE [LARGE SCALE GENOMIC DNA]</scope>
    <source>
        <strain evidence="2 3">DSM 29988</strain>
    </source>
</reference>